<evidence type="ECO:0000256" key="11">
    <source>
        <dbReference type="SAM" id="SignalP"/>
    </source>
</evidence>
<dbReference type="SMR" id="A0A9X0A869"/>
<feature type="signal peptide" evidence="11">
    <location>
        <begin position="1"/>
        <end position="19"/>
    </location>
</feature>
<comment type="caution">
    <text evidence="13">The sequence shown here is derived from an EMBL/GenBank/DDBJ whole genome shotgun (WGS) entry which is preliminary data.</text>
</comment>
<evidence type="ECO:0000313" key="14">
    <source>
        <dbReference type="Proteomes" id="UP001152300"/>
    </source>
</evidence>
<evidence type="ECO:0000256" key="2">
    <source>
        <dbReference type="ARBA" id="ARBA00007447"/>
    </source>
</evidence>
<gene>
    <name evidence="13" type="ORF">OCU04_013204</name>
</gene>
<dbReference type="SUPFAM" id="SSF50630">
    <property type="entry name" value="Acid proteases"/>
    <property type="match status" value="1"/>
</dbReference>
<dbReference type="OrthoDB" id="2747330at2759"/>
<dbReference type="FunFam" id="2.40.70.10:FF:000026">
    <property type="entry name" value="Endothiapepsin"/>
    <property type="match status" value="1"/>
</dbReference>
<keyword evidence="5 11" id="KW-0732">Signal</keyword>
<protein>
    <recommendedName>
        <fullName evidence="12">Peptidase A1 domain-containing protein</fullName>
    </recommendedName>
</protein>
<evidence type="ECO:0000256" key="5">
    <source>
        <dbReference type="ARBA" id="ARBA00022729"/>
    </source>
</evidence>
<comment type="similarity">
    <text evidence="2 10">Belongs to the peptidase A1 family.</text>
</comment>
<accession>A0A9X0A869</accession>
<evidence type="ECO:0000256" key="7">
    <source>
        <dbReference type="ARBA" id="ARBA00022801"/>
    </source>
</evidence>
<feature type="domain" description="Peptidase A1" evidence="12">
    <location>
        <begin position="119"/>
        <end position="429"/>
    </location>
</feature>
<evidence type="ECO:0000259" key="12">
    <source>
        <dbReference type="PROSITE" id="PS51767"/>
    </source>
</evidence>
<evidence type="ECO:0000256" key="8">
    <source>
        <dbReference type="ARBA" id="ARBA00023145"/>
    </source>
</evidence>
<evidence type="ECO:0000256" key="10">
    <source>
        <dbReference type="RuleBase" id="RU000454"/>
    </source>
</evidence>
<sequence>MPSILQAFYVLALLNLVLAAPHPAQKRSFKVERVANPNYVGRTAGAGTRALIKAYNKHSMTLPTSLVEALNSDANPAFPEGNSKAATGSTTAVAAAASGSGAAGTGIVVATPETGDTEYLSQINIGGQTMTMDFDSGSSDLWVFSTQLATASQSGHQNFDPSKSKSFKAMQGATWSISYGDGSGAAGNVGTDTVNIGGATVTGQAIEMATAVSKSFVADTQSNGLVGLAFSKLNTVKPAQQKTFFDNAMSQGLAMPVFTADLRKAAAGSYEFGNIDSSKFNGSLTWAAVNTTQGFWQFSSTKFTVGGGAATAVPNGQAIADTGTTLMLADPNIVNGYYSKVQGAVNNQTVGGVTFPCAATLPDLAVDVGGTYMAIVRGDDINYAPVDSTGTTCFGGLQATTSNLQIYGDIMFKSQFVVFNGGNNTLGMAPHQG</sequence>
<dbReference type="InterPro" id="IPR034163">
    <property type="entry name" value="Aspergillopepsin-like_cat_dom"/>
</dbReference>
<dbReference type="EMBL" id="JAPEIS010000018">
    <property type="protein sequence ID" value="KAJ8058030.1"/>
    <property type="molecule type" value="Genomic_DNA"/>
</dbReference>
<keyword evidence="3" id="KW-0964">Secreted</keyword>
<keyword evidence="4 10" id="KW-0645">Protease</keyword>
<dbReference type="Proteomes" id="UP001152300">
    <property type="component" value="Unassembled WGS sequence"/>
</dbReference>
<dbReference type="PRINTS" id="PR00792">
    <property type="entry name" value="PEPSIN"/>
</dbReference>
<evidence type="ECO:0000313" key="13">
    <source>
        <dbReference type="EMBL" id="KAJ8058030.1"/>
    </source>
</evidence>
<evidence type="ECO:0000256" key="6">
    <source>
        <dbReference type="ARBA" id="ARBA00022750"/>
    </source>
</evidence>
<dbReference type="Gene3D" id="2.40.70.10">
    <property type="entry name" value="Acid Proteases"/>
    <property type="match status" value="2"/>
</dbReference>
<evidence type="ECO:0000256" key="3">
    <source>
        <dbReference type="ARBA" id="ARBA00022525"/>
    </source>
</evidence>
<keyword evidence="14" id="KW-1185">Reference proteome</keyword>
<dbReference type="GO" id="GO:0004190">
    <property type="term" value="F:aspartic-type endopeptidase activity"/>
    <property type="evidence" value="ECO:0007669"/>
    <property type="project" value="UniProtKB-KW"/>
</dbReference>
<organism evidence="13 14">
    <name type="scientific">Sclerotinia nivalis</name>
    <dbReference type="NCBI Taxonomy" id="352851"/>
    <lineage>
        <taxon>Eukaryota</taxon>
        <taxon>Fungi</taxon>
        <taxon>Dikarya</taxon>
        <taxon>Ascomycota</taxon>
        <taxon>Pezizomycotina</taxon>
        <taxon>Leotiomycetes</taxon>
        <taxon>Helotiales</taxon>
        <taxon>Sclerotiniaceae</taxon>
        <taxon>Sclerotinia</taxon>
    </lineage>
</organism>
<dbReference type="Pfam" id="PF00026">
    <property type="entry name" value="Asp"/>
    <property type="match status" value="1"/>
</dbReference>
<dbReference type="FunFam" id="2.40.70.10:FF:000024">
    <property type="entry name" value="Endothiapepsin"/>
    <property type="match status" value="1"/>
</dbReference>
<keyword evidence="6 10" id="KW-0064">Aspartyl protease</keyword>
<keyword evidence="7 10" id="KW-0378">Hydrolase</keyword>
<dbReference type="PROSITE" id="PS51767">
    <property type="entry name" value="PEPTIDASE_A1"/>
    <property type="match status" value="1"/>
</dbReference>
<evidence type="ECO:0000256" key="4">
    <source>
        <dbReference type="ARBA" id="ARBA00022670"/>
    </source>
</evidence>
<proteinExistence type="inferred from homology"/>
<dbReference type="InterPro" id="IPR001461">
    <property type="entry name" value="Aspartic_peptidase_A1"/>
</dbReference>
<dbReference type="GO" id="GO:0005576">
    <property type="term" value="C:extracellular region"/>
    <property type="evidence" value="ECO:0007669"/>
    <property type="project" value="UniProtKB-SubCell"/>
</dbReference>
<comment type="subcellular location">
    <subcellularLocation>
        <location evidence="1">Secreted</location>
    </subcellularLocation>
</comment>
<dbReference type="GO" id="GO:0006508">
    <property type="term" value="P:proteolysis"/>
    <property type="evidence" value="ECO:0007669"/>
    <property type="project" value="UniProtKB-KW"/>
</dbReference>
<dbReference type="AlphaFoldDB" id="A0A9X0A869"/>
<dbReference type="PROSITE" id="PS00141">
    <property type="entry name" value="ASP_PROTEASE"/>
    <property type="match status" value="1"/>
</dbReference>
<dbReference type="PANTHER" id="PTHR47966">
    <property type="entry name" value="BETA-SITE APP-CLEAVING ENZYME, ISOFORM A-RELATED"/>
    <property type="match status" value="1"/>
</dbReference>
<dbReference type="CDD" id="cd06097">
    <property type="entry name" value="Aspergillopepsin_like"/>
    <property type="match status" value="1"/>
</dbReference>
<dbReference type="InterPro" id="IPR021109">
    <property type="entry name" value="Peptidase_aspartic_dom_sf"/>
</dbReference>
<evidence type="ECO:0000256" key="1">
    <source>
        <dbReference type="ARBA" id="ARBA00004613"/>
    </source>
</evidence>
<name>A0A9X0A869_9HELO</name>
<dbReference type="InterPro" id="IPR001969">
    <property type="entry name" value="Aspartic_peptidase_AS"/>
</dbReference>
<dbReference type="PANTHER" id="PTHR47966:SF23">
    <property type="entry name" value="ASPARTIC ENDOPEPTIDASE, PUTATIVE (AFU_ORTHOLOGUE AFUA_2G15950)-RELATED"/>
    <property type="match status" value="1"/>
</dbReference>
<keyword evidence="9" id="KW-0325">Glycoprotein</keyword>
<keyword evidence="8" id="KW-0865">Zymogen</keyword>
<reference evidence="13" key="1">
    <citation type="submission" date="2022-11" db="EMBL/GenBank/DDBJ databases">
        <title>Genome Resource of Sclerotinia nivalis Strain SnTB1, a Plant Pathogen Isolated from American Ginseng.</title>
        <authorList>
            <person name="Fan S."/>
        </authorList>
    </citation>
    <scope>NUCLEOTIDE SEQUENCE</scope>
    <source>
        <strain evidence="13">SnTB1</strain>
    </source>
</reference>
<evidence type="ECO:0000256" key="9">
    <source>
        <dbReference type="ARBA" id="ARBA00023180"/>
    </source>
</evidence>
<feature type="chain" id="PRO_5040835838" description="Peptidase A1 domain-containing protein" evidence="11">
    <location>
        <begin position="20"/>
        <end position="433"/>
    </location>
</feature>
<dbReference type="InterPro" id="IPR033121">
    <property type="entry name" value="PEPTIDASE_A1"/>
</dbReference>